<keyword evidence="4" id="KW-0472">Membrane</keyword>
<dbReference type="Pfam" id="PF00448">
    <property type="entry name" value="SRP54"/>
    <property type="match status" value="1"/>
</dbReference>
<dbReference type="SUPFAM" id="SSF52540">
    <property type="entry name" value="P-loop containing nucleoside triphosphate hydrolases"/>
    <property type="match status" value="1"/>
</dbReference>
<evidence type="ECO:0000256" key="1">
    <source>
        <dbReference type="ARBA" id="ARBA00008531"/>
    </source>
</evidence>
<dbReference type="EMBL" id="UINC01021690">
    <property type="protein sequence ID" value="SVA89775.1"/>
    <property type="molecule type" value="Genomic_DNA"/>
</dbReference>
<dbReference type="GO" id="GO:0005047">
    <property type="term" value="F:signal recognition particle binding"/>
    <property type="evidence" value="ECO:0007669"/>
    <property type="project" value="TreeGrafter"/>
</dbReference>
<evidence type="ECO:0000256" key="2">
    <source>
        <dbReference type="ARBA" id="ARBA00022741"/>
    </source>
</evidence>
<proteinExistence type="inferred from homology"/>
<dbReference type="GO" id="GO:0006614">
    <property type="term" value="P:SRP-dependent cotranslational protein targeting to membrane"/>
    <property type="evidence" value="ECO:0007669"/>
    <property type="project" value="InterPro"/>
</dbReference>
<evidence type="ECO:0000313" key="7">
    <source>
        <dbReference type="EMBL" id="SVA89775.1"/>
    </source>
</evidence>
<dbReference type="InterPro" id="IPR027417">
    <property type="entry name" value="P-loop_NTPase"/>
</dbReference>
<dbReference type="PANTHER" id="PTHR43134">
    <property type="entry name" value="SIGNAL RECOGNITION PARTICLE RECEPTOR SUBUNIT ALPHA"/>
    <property type="match status" value="1"/>
</dbReference>
<evidence type="ECO:0000256" key="4">
    <source>
        <dbReference type="ARBA" id="ARBA00023136"/>
    </source>
</evidence>
<dbReference type="InterPro" id="IPR000897">
    <property type="entry name" value="SRP54_GTPase_dom"/>
</dbReference>
<dbReference type="PANTHER" id="PTHR43134:SF1">
    <property type="entry name" value="SIGNAL RECOGNITION PARTICLE RECEPTOR SUBUNIT ALPHA"/>
    <property type="match status" value="1"/>
</dbReference>
<protein>
    <recommendedName>
        <fullName evidence="6">SRP54-type proteins GTP-binding domain-containing protein</fullName>
    </recommendedName>
</protein>
<gene>
    <name evidence="7" type="ORF">METZ01_LOCUS142629</name>
</gene>
<name>A0A381ZKI4_9ZZZZ</name>
<feature type="domain" description="SRP54-type proteins GTP-binding" evidence="6">
    <location>
        <begin position="1"/>
        <end position="48"/>
    </location>
</feature>
<evidence type="ECO:0000259" key="6">
    <source>
        <dbReference type="Pfam" id="PF00448"/>
    </source>
</evidence>
<accession>A0A381ZKI4</accession>
<evidence type="ECO:0000256" key="3">
    <source>
        <dbReference type="ARBA" id="ARBA00023134"/>
    </source>
</evidence>
<reference evidence="7" key="1">
    <citation type="submission" date="2018-05" db="EMBL/GenBank/DDBJ databases">
        <authorList>
            <person name="Lanie J.A."/>
            <person name="Ng W.-L."/>
            <person name="Kazmierczak K.M."/>
            <person name="Andrzejewski T.M."/>
            <person name="Davidsen T.M."/>
            <person name="Wayne K.J."/>
            <person name="Tettelin H."/>
            <person name="Glass J.I."/>
            <person name="Rusch D."/>
            <person name="Podicherti R."/>
            <person name="Tsui H.-C.T."/>
            <person name="Winkler M.E."/>
        </authorList>
    </citation>
    <scope>NUCLEOTIDE SEQUENCE</scope>
</reference>
<organism evidence="7">
    <name type="scientific">marine metagenome</name>
    <dbReference type="NCBI Taxonomy" id="408172"/>
    <lineage>
        <taxon>unclassified sequences</taxon>
        <taxon>metagenomes</taxon>
        <taxon>ecological metagenomes</taxon>
    </lineage>
</organism>
<comment type="subcellular location">
    <subcellularLocation>
        <location evidence="5">Endomembrane system</location>
        <topology evidence="5">Peripheral membrane protein</topology>
        <orientation evidence="5">Cytoplasmic side</orientation>
    </subcellularLocation>
</comment>
<evidence type="ECO:0000256" key="5">
    <source>
        <dbReference type="ARBA" id="ARBA00029433"/>
    </source>
</evidence>
<dbReference type="AlphaFoldDB" id="A0A381ZKI4"/>
<dbReference type="GO" id="GO:0016020">
    <property type="term" value="C:membrane"/>
    <property type="evidence" value="ECO:0007669"/>
    <property type="project" value="TreeGrafter"/>
</dbReference>
<keyword evidence="3" id="KW-0342">GTP-binding</keyword>
<dbReference type="GO" id="GO:0005525">
    <property type="term" value="F:GTP binding"/>
    <property type="evidence" value="ECO:0007669"/>
    <property type="project" value="UniProtKB-KW"/>
</dbReference>
<sequence>MVMGVNGSGKTTTIAKIANNFIQEGKKVLLVAADTFRAAASEQLEEWSK</sequence>
<comment type="similarity">
    <text evidence="1">Belongs to the GTP-binding SRP family.</text>
</comment>
<keyword evidence="2" id="KW-0547">Nucleotide-binding</keyword>
<dbReference type="Gene3D" id="3.40.50.300">
    <property type="entry name" value="P-loop containing nucleotide triphosphate hydrolases"/>
    <property type="match status" value="1"/>
</dbReference>
<dbReference type="GO" id="GO:0003924">
    <property type="term" value="F:GTPase activity"/>
    <property type="evidence" value="ECO:0007669"/>
    <property type="project" value="TreeGrafter"/>
</dbReference>
<dbReference type="GO" id="GO:0012505">
    <property type="term" value="C:endomembrane system"/>
    <property type="evidence" value="ECO:0007669"/>
    <property type="project" value="UniProtKB-SubCell"/>
</dbReference>
<feature type="non-terminal residue" evidence="7">
    <location>
        <position position="49"/>
    </location>
</feature>